<keyword evidence="2" id="KW-1185">Reference proteome</keyword>
<evidence type="ECO:0000313" key="2">
    <source>
        <dbReference type="Proteomes" id="UP001203297"/>
    </source>
</evidence>
<reference evidence="1" key="1">
    <citation type="journal article" date="2022" name="New Phytol.">
        <title>Evolutionary transition to the ectomycorrhizal habit in the genomes of a hyperdiverse lineage of mushroom-forming fungi.</title>
        <authorList>
            <person name="Looney B."/>
            <person name="Miyauchi S."/>
            <person name="Morin E."/>
            <person name="Drula E."/>
            <person name="Courty P.E."/>
            <person name="Kohler A."/>
            <person name="Kuo A."/>
            <person name="LaButti K."/>
            <person name="Pangilinan J."/>
            <person name="Lipzen A."/>
            <person name="Riley R."/>
            <person name="Andreopoulos W."/>
            <person name="He G."/>
            <person name="Johnson J."/>
            <person name="Nolan M."/>
            <person name="Tritt A."/>
            <person name="Barry K.W."/>
            <person name="Grigoriev I.V."/>
            <person name="Nagy L.G."/>
            <person name="Hibbett D."/>
            <person name="Henrissat B."/>
            <person name="Matheny P.B."/>
            <person name="Labbe J."/>
            <person name="Martin F.M."/>
        </authorList>
    </citation>
    <scope>NUCLEOTIDE SEQUENCE</scope>
    <source>
        <strain evidence="1">BPL690</strain>
    </source>
</reference>
<comment type="caution">
    <text evidence="1">The sequence shown here is derived from an EMBL/GenBank/DDBJ whole genome shotgun (WGS) entry which is preliminary data.</text>
</comment>
<evidence type="ECO:0000313" key="1">
    <source>
        <dbReference type="EMBL" id="KAI0298634.1"/>
    </source>
</evidence>
<dbReference type="AlphaFoldDB" id="A0AAD4M1L7"/>
<proteinExistence type="predicted"/>
<dbReference type="EMBL" id="WTXG01000027">
    <property type="protein sequence ID" value="KAI0298634.1"/>
    <property type="molecule type" value="Genomic_DNA"/>
</dbReference>
<protein>
    <submittedName>
        <fullName evidence="1">Uncharacterized protein</fullName>
    </submittedName>
</protein>
<name>A0AAD4M1L7_9AGAM</name>
<dbReference type="Proteomes" id="UP001203297">
    <property type="component" value="Unassembled WGS sequence"/>
</dbReference>
<gene>
    <name evidence="1" type="ORF">B0F90DRAFT_1668933</name>
</gene>
<sequence length="208" mass="22925">MALPDPLLLHPKNTPNVGVCLLEKDSTMSGPGGSERARAPVLEKLACKMRARHKDRPESQGLYQSLVGHKRRERGLGPGSHDRVRIAEAPSECHVMKSISTLIALYEGVIPKVDSFRGNRAFLTLKKESNRGTSYGMGHPKVTDSSHDGTTTLNGRMVPSYQGGLGSDNELYHGDVRYPIKQDFRVQVFRLSEARADGVRKLEEECCG</sequence>
<accession>A0AAD4M1L7</accession>
<organism evidence="1 2">
    <name type="scientific">Multifurca ochricompacta</name>
    <dbReference type="NCBI Taxonomy" id="376703"/>
    <lineage>
        <taxon>Eukaryota</taxon>
        <taxon>Fungi</taxon>
        <taxon>Dikarya</taxon>
        <taxon>Basidiomycota</taxon>
        <taxon>Agaricomycotina</taxon>
        <taxon>Agaricomycetes</taxon>
        <taxon>Russulales</taxon>
        <taxon>Russulaceae</taxon>
        <taxon>Multifurca</taxon>
    </lineage>
</organism>